<dbReference type="InterPro" id="IPR019546">
    <property type="entry name" value="TAT_signal_bac_arc"/>
</dbReference>
<proteinExistence type="predicted"/>
<keyword evidence="2" id="KW-0378">Hydrolase</keyword>
<name>A0A7X1GEE7_9PSED</name>
<dbReference type="InterPro" id="IPR007466">
    <property type="entry name" value="Peptidyl-Arg-deiminase_porph"/>
</dbReference>
<protein>
    <submittedName>
        <fullName evidence="4">Agmatine deiminase family protein</fullName>
    </submittedName>
</protein>
<dbReference type="PANTHER" id="PTHR31377">
    <property type="entry name" value="AGMATINE DEIMINASE-RELATED"/>
    <property type="match status" value="1"/>
</dbReference>
<reference evidence="4 5" key="1">
    <citation type="submission" date="2020-08" db="EMBL/GenBank/DDBJ databases">
        <title>Pseudomonas sp. nov.</title>
        <authorList>
            <person name="Gieschler S."/>
            <person name="Fiedler G."/>
            <person name="Brinks E."/>
            <person name="Boehnlein C."/>
            <person name="Franz C.M.A.P."/>
            <person name="Kabisch J."/>
        </authorList>
    </citation>
    <scope>NUCLEOTIDE SEQUENCE [LARGE SCALE GENOMIC DNA]</scope>
    <source>
        <strain evidence="4 5">MBT-1</strain>
    </source>
</reference>
<evidence type="ECO:0000313" key="4">
    <source>
        <dbReference type="EMBL" id="MBC2690946.1"/>
    </source>
</evidence>
<dbReference type="NCBIfam" id="TIGR01409">
    <property type="entry name" value="TAT_signal_seq"/>
    <property type="match status" value="1"/>
</dbReference>
<evidence type="ECO:0000313" key="5">
    <source>
        <dbReference type="Proteomes" id="UP000526003"/>
    </source>
</evidence>
<keyword evidence="1 3" id="KW-0732">Signal</keyword>
<dbReference type="GO" id="GO:0004668">
    <property type="term" value="F:protein-arginine deiminase activity"/>
    <property type="evidence" value="ECO:0007669"/>
    <property type="project" value="InterPro"/>
</dbReference>
<dbReference type="Proteomes" id="UP000526003">
    <property type="component" value="Unassembled WGS sequence"/>
</dbReference>
<dbReference type="Pfam" id="PF04371">
    <property type="entry name" value="PAD_porph"/>
    <property type="match status" value="1"/>
</dbReference>
<gene>
    <name evidence="4" type="ORF">H7995_14190</name>
</gene>
<accession>A0A7X1GEE7</accession>
<organism evidence="4 5">
    <name type="scientific">Pseudomonas kielensis</name>
    <dbReference type="NCBI Taxonomy" id="2762577"/>
    <lineage>
        <taxon>Bacteria</taxon>
        <taxon>Pseudomonadati</taxon>
        <taxon>Pseudomonadota</taxon>
        <taxon>Gammaproteobacteria</taxon>
        <taxon>Pseudomonadales</taxon>
        <taxon>Pseudomonadaceae</taxon>
        <taxon>Pseudomonas</taxon>
    </lineage>
</organism>
<dbReference type="PANTHER" id="PTHR31377:SF0">
    <property type="entry name" value="AGMATINE DEIMINASE-RELATED"/>
    <property type="match status" value="1"/>
</dbReference>
<keyword evidence="5" id="KW-1185">Reference proteome</keyword>
<dbReference type="GO" id="GO:0047632">
    <property type="term" value="F:agmatine deiminase activity"/>
    <property type="evidence" value="ECO:0007669"/>
    <property type="project" value="TreeGrafter"/>
</dbReference>
<evidence type="ECO:0000256" key="2">
    <source>
        <dbReference type="ARBA" id="ARBA00022801"/>
    </source>
</evidence>
<feature type="signal peptide" evidence="3">
    <location>
        <begin position="1"/>
        <end position="32"/>
    </location>
</feature>
<dbReference type="RefSeq" id="WP_182340670.1">
    <property type="nucleotide sequence ID" value="NZ_JACMYG010000012.1"/>
</dbReference>
<dbReference type="InterPro" id="IPR006311">
    <property type="entry name" value="TAT_signal"/>
</dbReference>
<evidence type="ECO:0000256" key="1">
    <source>
        <dbReference type="ARBA" id="ARBA00022729"/>
    </source>
</evidence>
<dbReference type="EMBL" id="JACMYG010000012">
    <property type="protein sequence ID" value="MBC2690946.1"/>
    <property type="molecule type" value="Genomic_DNA"/>
</dbReference>
<sequence>MSTRRQFIKQVSLVAGWAAGASMGLLPLSARAAAAGPWHMPDEGDRHQRAFIAFGAQDAIWEDFTADVQAALGRIARTIARYEPLTVFCREHERDLAERHCGTANITYVETELDDIWMRDISANFVVDGHGGLGAVDFNFNGWGNKQLHREDAQVAAQVAELAEADYLRSELVGEGGGIEVDGQGTAIMTQSCWLNRNRNPDWSLAEVEQALKQRLGLRKIIWLPGIKGKDITDAHVDFYARFVKPGVVIANLDQDPASYDHPVTLAHLEILRQATDAQGRKLQVHTVSPPLKPRNNRFSQDNPDFAAGYINYFVINGAVLAPQFGDRAADRRALELLTRLYPDREVVQLDIDAISAGGGGIHCVTSHQPQV</sequence>
<comment type="caution">
    <text evidence="4">The sequence shown here is derived from an EMBL/GenBank/DDBJ whole genome shotgun (WGS) entry which is preliminary data.</text>
</comment>
<dbReference type="AlphaFoldDB" id="A0A7X1GEE7"/>
<dbReference type="SUPFAM" id="SSF55909">
    <property type="entry name" value="Pentein"/>
    <property type="match status" value="1"/>
</dbReference>
<feature type="chain" id="PRO_5031028802" evidence="3">
    <location>
        <begin position="33"/>
        <end position="372"/>
    </location>
</feature>
<dbReference type="PROSITE" id="PS51318">
    <property type="entry name" value="TAT"/>
    <property type="match status" value="1"/>
</dbReference>
<dbReference type="Gene3D" id="3.75.10.10">
    <property type="entry name" value="L-arginine/glycine Amidinotransferase, Chain A"/>
    <property type="match status" value="1"/>
</dbReference>
<dbReference type="GO" id="GO:0009446">
    <property type="term" value="P:putrescine biosynthetic process"/>
    <property type="evidence" value="ECO:0007669"/>
    <property type="project" value="InterPro"/>
</dbReference>
<evidence type="ECO:0000256" key="3">
    <source>
        <dbReference type="SAM" id="SignalP"/>
    </source>
</evidence>